<protein>
    <submittedName>
        <fullName evidence="2">Uncharacterized protein</fullName>
    </submittedName>
</protein>
<evidence type="ECO:0000313" key="1">
    <source>
        <dbReference type="EMBL" id="RFA96128.1"/>
    </source>
</evidence>
<evidence type="ECO:0000313" key="2">
    <source>
        <dbReference type="EMBL" id="RFA98325.1"/>
    </source>
</evidence>
<reference evidence="3 4" key="1">
    <citation type="submission" date="2017-07" db="EMBL/GenBank/DDBJ databases">
        <title>Draft genome sequence of aerobic hyperthermophilic archaea, Pyrobaculum aerophilum YKB31 and YKB32.</title>
        <authorList>
            <person name="Mochizuki T."/>
            <person name="Berliner A.J."/>
            <person name="Yoshida-Takashima Y."/>
            <person name="Takaki Y."/>
            <person name="Nunoura T."/>
            <person name="Takai K."/>
        </authorList>
    </citation>
    <scope>NUCLEOTIDE SEQUENCE [LARGE SCALE GENOMIC DNA]</scope>
    <source>
        <strain evidence="2 4">YKB31</strain>
        <strain evidence="1 3">YKB32</strain>
    </source>
</reference>
<dbReference type="AlphaFoldDB" id="A0A371R3F6"/>
<name>A0A371R3F6_9CREN</name>
<dbReference type="EMBL" id="NMUE01000002">
    <property type="protein sequence ID" value="RFA98325.1"/>
    <property type="molecule type" value="Genomic_DNA"/>
</dbReference>
<comment type="caution">
    <text evidence="2">The sequence shown here is derived from an EMBL/GenBank/DDBJ whole genome shotgun (WGS) entry which is preliminary data.</text>
</comment>
<dbReference type="EMBL" id="NMUF01000042">
    <property type="protein sequence ID" value="RFA96128.1"/>
    <property type="molecule type" value="Genomic_DNA"/>
</dbReference>
<proteinExistence type="predicted"/>
<evidence type="ECO:0000313" key="3">
    <source>
        <dbReference type="Proteomes" id="UP000256877"/>
    </source>
</evidence>
<organism evidence="2 4">
    <name type="scientific">Pyrobaculum aerophilum</name>
    <dbReference type="NCBI Taxonomy" id="13773"/>
    <lineage>
        <taxon>Archaea</taxon>
        <taxon>Thermoproteota</taxon>
        <taxon>Thermoprotei</taxon>
        <taxon>Thermoproteales</taxon>
        <taxon>Thermoproteaceae</taxon>
        <taxon>Pyrobaculum</taxon>
    </lineage>
</organism>
<evidence type="ECO:0000313" key="4">
    <source>
        <dbReference type="Proteomes" id="UP000257123"/>
    </source>
</evidence>
<dbReference type="Proteomes" id="UP000257123">
    <property type="component" value="Unassembled WGS sequence"/>
</dbReference>
<dbReference type="RefSeq" id="WP_116420387.1">
    <property type="nucleotide sequence ID" value="NZ_NMUE01000002.1"/>
</dbReference>
<gene>
    <name evidence="2" type="ORF">CGL51_01245</name>
    <name evidence="1" type="ORF">CGL52_11365</name>
</gene>
<dbReference type="Proteomes" id="UP000256877">
    <property type="component" value="Unassembled WGS sequence"/>
</dbReference>
<accession>A0A371R3F6</accession>
<sequence length="174" mass="19532">MDTAELKRLLREAARGNLALLRDVPLEALREKAAKLPNPILRLKEAWLAKSLLEEAALLNVAIKNDVAQGIDAEDKRLEEKTASTKESPREITRLESRIAAGEQFEDLSSSLWKEAAVGYVKVRAEWAIGRPELTNRKAALALFTLAANSDAAERAEGLWLVKWGWGWEYWALR</sequence>